<dbReference type="InterPro" id="IPR028564">
    <property type="entry name" value="MT_TRM10-typ"/>
</dbReference>
<dbReference type="EMBL" id="LN718810">
    <property type="protein sequence ID" value="CEP06930.1"/>
    <property type="molecule type" value="Genomic_DNA"/>
</dbReference>
<dbReference type="Gene3D" id="3.40.1280.30">
    <property type="match status" value="1"/>
</dbReference>
<dbReference type="GO" id="GO:0005634">
    <property type="term" value="C:nucleus"/>
    <property type="evidence" value="ECO:0007669"/>
    <property type="project" value="TreeGrafter"/>
</dbReference>
<sequence>MDPNSIKPTIRNYQGIEYDISDPRFEGLSKRAIKRLLKDEQWDANKEERKSMLREKVRSKRLEKRKKIRDGVIERPPTKKKLAFLSQVVNVGLIVDCGFSELMTEKEHLSYVHQLGYTYGKNRVAPKAMKLTLTSIDDTLKNMLDEKLPTWHQWKEAKVSINSESYMDIFDKDSLVYLSADSDNVIEKLEEGKNYIIGGIVDKNRYKNLCQDKAAKQGIQTARLPIGKYIQMKSRKVLTVNQVCEIMLKWLELRDWQQAFIDTIPGRKLKDVKLLNKEGKSIAQEDIKEEERQRAIRSRQALPSHSSQFVVVDMNGRRPQHPTYPATYAPPPPSSSHTQTQTQPTTQNFYRPPESSVDPPPPSYQDYSKDYRVQHVQ</sequence>
<dbReference type="GO" id="GO:0000049">
    <property type="term" value="F:tRNA binding"/>
    <property type="evidence" value="ECO:0007669"/>
    <property type="project" value="TreeGrafter"/>
</dbReference>
<keyword evidence="5" id="KW-0949">S-adenosyl-L-methionine</keyword>
<feature type="region of interest" description="Disordered" evidence="9">
    <location>
        <begin position="316"/>
        <end position="377"/>
    </location>
</feature>
<dbReference type="EC" id="2.1.1.221" evidence="1"/>
<dbReference type="Proteomes" id="UP000054107">
    <property type="component" value="Unassembled WGS sequence"/>
</dbReference>
<feature type="domain" description="SAM-dependent MTase TRM10-type" evidence="10">
    <location>
        <begin position="78"/>
        <end position="271"/>
    </location>
</feature>
<evidence type="ECO:0000256" key="2">
    <source>
        <dbReference type="ARBA" id="ARBA00020451"/>
    </source>
</evidence>
<dbReference type="PANTHER" id="PTHR13563:SF13">
    <property type="entry name" value="TRNA METHYLTRANSFERASE 10 HOMOLOG A"/>
    <property type="match status" value="1"/>
</dbReference>
<feature type="compositionally biased region" description="Basic and acidic residues" evidence="9">
    <location>
        <begin position="367"/>
        <end position="377"/>
    </location>
</feature>
<evidence type="ECO:0000256" key="5">
    <source>
        <dbReference type="ARBA" id="ARBA00022691"/>
    </source>
</evidence>
<organism evidence="11 12">
    <name type="scientific">Parasitella parasitica</name>
    <dbReference type="NCBI Taxonomy" id="35722"/>
    <lineage>
        <taxon>Eukaryota</taxon>
        <taxon>Fungi</taxon>
        <taxon>Fungi incertae sedis</taxon>
        <taxon>Mucoromycota</taxon>
        <taxon>Mucoromycotina</taxon>
        <taxon>Mucoromycetes</taxon>
        <taxon>Mucorales</taxon>
        <taxon>Mucorineae</taxon>
        <taxon>Mucoraceae</taxon>
        <taxon>Parasitella</taxon>
    </lineage>
</organism>
<proteinExistence type="predicted"/>
<evidence type="ECO:0000313" key="11">
    <source>
        <dbReference type="EMBL" id="CEP06930.1"/>
    </source>
</evidence>
<gene>
    <name evidence="11" type="primary">PARPA_00185.1 scaffold 368</name>
</gene>
<accession>A0A0B7MUJ4</accession>
<dbReference type="PANTHER" id="PTHR13563">
    <property type="entry name" value="TRNA (GUANINE-9-) METHYLTRANSFERASE"/>
    <property type="match status" value="1"/>
</dbReference>
<dbReference type="InterPro" id="IPR007356">
    <property type="entry name" value="tRNA_m1G_MeTrfase_euk"/>
</dbReference>
<keyword evidence="12" id="KW-1185">Reference proteome</keyword>
<dbReference type="PROSITE" id="PS51675">
    <property type="entry name" value="SAM_MT_TRM10"/>
    <property type="match status" value="1"/>
</dbReference>
<evidence type="ECO:0000259" key="10">
    <source>
        <dbReference type="PROSITE" id="PS51675"/>
    </source>
</evidence>
<comment type="catalytic activity">
    <reaction evidence="8">
        <text>guanosine(9) in tRNA + S-adenosyl-L-methionine = N(1)-methylguanosine(9) in tRNA + S-adenosyl-L-homocysteine + H(+)</text>
        <dbReference type="Rhea" id="RHEA:43156"/>
        <dbReference type="Rhea" id="RHEA-COMP:10367"/>
        <dbReference type="Rhea" id="RHEA-COMP:10368"/>
        <dbReference type="ChEBI" id="CHEBI:15378"/>
        <dbReference type="ChEBI" id="CHEBI:57856"/>
        <dbReference type="ChEBI" id="CHEBI:59789"/>
        <dbReference type="ChEBI" id="CHEBI:73542"/>
        <dbReference type="ChEBI" id="CHEBI:74269"/>
        <dbReference type="EC" id="2.1.1.221"/>
    </reaction>
</comment>
<name>A0A0B7MUJ4_9FUNG</name>
<evidence type="ECO:0000313" key="12">
    <source>
        <dbReference type="Proteomes" id="UP000054107"/>
    </source>
</evidence>
<reference evidence="11 12" key="1">
    <citation type="submission" date="2014-09" db="EMBL/GenBank/DDBJ databases">
        <authorList>
            <person name="Ellenberger Sabrina"/>
        </authorList>
    </citation>
    <scope>NUCLEOTIDE SEQUENCE [LARGE SCALE GENOMIC DNA]</scope>
    <source>
        <strain evidence="11 12">CBS 412.66</strain>
    </source>
</reference>
<dbReference type="OrthoDB" id="278300at2759"/>
<evidence type="ECO:0000256" key="3">
    <source>
        <dbReference type="ARBA" id="ARBA00022603"/>
    </source>
</evidence>
<evidence type="ECO:0000256" key="7">
    <source>
        <dbReference type="ARBA" id="ARBA00032166"/>
    </source>
</evidence>
<dbReference type="InterPro" id="IPR038459">
    <property type="entry name" value="MT_TRM10-typ_sf"/>
</dbReference>
<keyword evidence="3" id="KW-0489">Methyltransferase</keyword>
<dbReference type="AlphaFoldDB" id="A0A0B7MUJ4"/>
<dbReference type="GO" id="GO:0052905">
    <property type="term" value="F:tRNA (guanosine(9)-N1)-methyltransferase activity"/>
    <property type="evidence" value="ECO:0007669"/>
    <property type="project" value="UniProtKB-EC"/>
</dbReference>
<dbReference type="CDD" id="cd18089">
    <property type="entry name" value="SPOUT_Trm10-like"/>
    <property type="match status" value="1"/>
</dbReference>
<dbReference type="FunFam" id="3.40.1280.30:FF:000001">
    <property type="entry name" value="tRNA methyltransferase 10 homolog A"/>
    <property type="match status" value="1"/>
</dbReference>
<evidence type="ECO:0000256" key="6">
    <source>
        <dbReference type="ARBA" id="ARBA00031792"/>
    </source>
</evidence>
<dbReference type="STRING" id="35722.A0A0B7MUJ4"/>
<evidence type="ECO:0000256" key="4">
    <source>
        <dbReference type="ARBA" id="ARBA00022679"/>
    </source>
</evidence>
<evidence type="ECO:0000256" key="1">
    <source>
        <dbReference type="ARBA" id="ARBA00012797"/>
    </source>
</evidence>
<evidence type="ECO:0000256" key="8">
    <source>
        <dbReference type="ARBA" id="ARBA00048434"/>
    </source>
</evidence>
<protein>
    <recommendedName>
        <fullName evidence="2">tRNA (guanine(9)-N1)-methyltransferase</fullName>
        <ecNumber evidence="1">2.1.1.221</ecNumber>
    </recommendedName>
    <alternativeName>
        <fullName evidence="7">tRNA methyltransferase 10</fullName>
    </alternativeName>
    <alternativeName>
        <fullName evidence="6">tRNA(m1G9)-methyltransferase</fullName>
    </alternativeName>
</protein>
<evidence type="ECO:0000256" key="9">
    <source>
        <dbReference type="SAM" id="MobiDB-lite"/>
    </source>
</evidence>
<dbReference type="GO" id="GO:0002939">
    <property type="term" value="P:tRNA N1-guanine methylation"/>
    <property type="evidence" value="ECO:0007669"/>
    <property type="project" value="TreeGrafter"/>
</dbReference>
<keyword evidence="4" id="KW-0808">Transferase</keyword>
<feature type="compositionally biased region" description="Low complexity" evidence="9">
    <location>
        <begin position="335"/>
        <end position="357"/>
    </location>
</feature>